<dbReference type="InterPro" id="IPR029058">
    <property type="entry name" value="AB_hydrolase_fold"/>
</dbReference>
<evidence type="ECO:0000256" key="3">
    <source>
        <dbReference type="ARBA" id="ARBA00022801"/>
    </source>
</evidence>
<feature type="compositionally biased region" description="Low complexity" evidence="4">
    <location>
        <begin position="36"/>
        <end position="47"/>
    </location>
</feature>
<reference evidence="7 8" key="1">
    <citation type="submission" date="2016-08" db="EMBL/GenBank/DDBJ databases">
        <title>Complete genome sequence of Streptomyces agglomeratus strain 6-3-2, a novel anti-MRSA actinomycete isolated from Wuli of Tebit, China.</title>
        <authorList>
            <person name="Chen X."/>
        </authorList>
    </citation>
    <scope>NUCLEOTIDE SEQUENCE [LARGE SCALE GENOMIC DNA]</scope>
    <source>
        <strain evidence="7 8">6-3-2</strain>
    </source>
</reference>
<name>A0A1E5P6Y6_9ACTN</name>
<dbReference type="Proteomes" id="UP000095759">
    <property type="component" value="Unassembled WGS sequence"/>
</dbReference>
<protein>
    <submittedName>
        <fullName evidence="7">Peptidase</fullName>
    </submittedName>
</protein>
<dbReference type="AlphaFoldDB" id="A0A1E5P6Y6"/>
<dbReference type="RefSeq" id="WP_069927057.1">
    <property type="nucleotide sequence ID" value="NZ_MEHI01000001.1"/>
</dbReference>
<feature type="signal peptide" evidence="5">
    <location>
        <begin position="1"/>
        <end position="23"/>
    </location>
</feature>
<dbReference type="PANTHER" id="PTHR43248">
    <property type="entry name" value="2-SUCCINYL-6-HYDROXY-2,4-CYCLOHEXADIENE-1-CARBOXYLATE SYNTHASE"/>
    <property type="match status" value="1"/>
</dbReference>
<evidence type="ECO:0000259" key="6">
    <source>
        <dbReference type="Pfam" id="PF08386"/>
    </source>
</evidence>
<evidence type="ECO:0000256" key="5">
    <source>
        <dbReference type="SAM" id="SignalP"/>
    </source>
</evidence>
<organism evidence="7 8">
    <name type="scientific">Streptomyces agglomeratus</name>
    <dbReference type="NCBI Taxonomy" id="285458"/>
    <lineage>
        <taxon>Bacteria</taxon>
        <taxon>Bacillati</taxon>
        <taxon>Actinomycetota</taxon>
        <taxon>Actinomycetes</taxon>
        <taxon>Kitasatosporales</taxon>
        <taxon>Streptomycetaceae</taxon>
        <taxon>Streptomyces</taxon>
    </lineage>
</organism>
<sequence>MASHVRAAAVAAAALLVAGAATGCGSGSAGGDDRPAASSTASAPATSADRERGQDPGPDVSGGRLPALPAALTGQRLDWKRCAAPVGAGRDARAPGGDWQCATLTAPLDYREPDGGTIGIALIRSRATDSDRRVGSLLFNFGGPGGSGVAGMPGHAPGFTALHTRYDLVAFDPRGVAASSAVVCRDDRQTEASFRLDFTPDTRAEERSYLDDAVAFGAGCAKRSGKVLPHVGTSNAARDMDLVRQVLGDEKLHYFGFSYGTELGGTYAHLFPRRVGRIALDAVVDPSADFVRHARNQVLGFQRALDNYFESTGTTPEAGTARLARLLDRLDKKPLPTGTGRPLTESLAVTGVLSQLYGEDSWPTLTAALNEAESGDGGTLLRLADSYNNRDENGRYGRDQHAQRAISCADAKGRVSAEEVRTAHLADFRKVSPVFGPFLAWDLAGWCASWPVDGEHETPEVGAEGAAPILVIGGKGDSATPYEGSLRMVEELGEGVGVQITYEGEGHGAYLTGNGCIASAVDRYFLDGKVPADNTTCS</sequence>
<keyword evidence="2 5" id="KW-0732">Signal</keyword>
<dbReference type="SUPFAM" id="SSF53474">
    <property type="entry name" value="alpha/beta-Hydrolases"/>
    <property type="match status" value="1"/>
</dbReference>
<dbReference type="PROSITE" id="PS51257">
    <property type="entry name" value="PROKAR_LIPOPROTEIN"/>
    <property type="match status" value="1"/>
</dbReference>
<evidence type="ECO:0000313" key="7">
    <source>
        <dbReference type="EMBL" id="OEJ25134.1"/>
    </source>
</evidence>
<evidence type="ECO:0000256" key="2">
    <source>
        <dbReference type="ARBA" id="ARBA00022729"/>
    </source>
</evidence>
<dbReference type="Gene3D" id="3.40.50.1820">
    <property type="entry name" value="alpha/beta hydrolase"/>
    <property type="match status" value="1"/>
</dbReference>
<dbReference type="OrthoDB" id="4498590at2"/>
<proteinExistence type="inferred from homology"/>
<gene>
    <name evidence="7" type="ORF">AS594_12215</name>
</gene>
<comment type="caution">
    <text evidence="7">The sequence shown here is derived from an EMBL/GenBank/DDBJ whole genome shotgun (WGS) entry which is preliminary data.</text>
</comment>
<dbReference type="InterPro" id="IPR051601">
    <property type="entry name" value="Serine_prot/Carboxylest_S33"/>
</dbReference>
<comment type="similarity">
    <text evidence="1">Belongs to the peptidase S33 family.</text>
</comment>
<dbReference type="Pfam" id="PF08386">
    <property type="entry name" value="Abhydrolase_4"/>
    <property type="match status" value="1"/>
</dbReference>
<evidence type="ECO:0000256" key="1">
    <source>
        <dbReference type="ARBA" id="ARBA00010088"/>
    </source>
</evidence>
<dbReference type="PANTHER" id="PTHR43248:SF29">
    <property type="entry name" value="TRIPEPTIDYL AMINOPEPTIDASE"/>
    <property type="match status" value="1"/>
</dbReference>
<dbReference type="InterPro" id="IPR013595">
    <property type="entry name" value="Pept_S33_TAP-like_C"/>
</dbReference>
<dbReference type="STRING" id="285458.BGM19_24595"/>
<feature type="chain" id="PRO_5009183018" evidence="5">
    <location>
        <begin position="24"/>
        <end position="538"/>
    </location>
</feature>
<feature type="domain" description="Peptidase S33 tripeptidyl aminopeptidase-like C-terminal" evidence="6">
    <location>
        <begin position="432"/>
        <end position="537"/>
    </location>
</feature>
<keyword evidence="3" id="KW-0378">Hydrolase</keyword>
<dbReference type="EMBL" id="MEHJ01000001">
    <property type="protein sequence ID" value="OEJ25134.1"/>
    <property type="molecule type" value="Genomic_DNA"/>
</dbReference>
<feature type="region of interest" description="Disordered" evidence="4">
    <location>
        <begin position="25"/>
        <end position="67"/>
    </location>
</feature>
<keyword evidence="8" id="KW-1185">Reference proteome</keyword>
<dbReference type="GO" id="GO:0016787">
    <property type="term" value="F:hydrolase activity"/>
    <property type="evidence" value="ECO:0007669"/>
    <property type="project" value="UniProtKB-KW"/>
</dbReference>
<evidence type="ECO:0000313" key="8">
    <source>
        <dbReference type="Proteomes" id="UP000095759"/>
    </source>
</evidence>
<accession>A0A1E5P6Y6</accession>
<evidence type="ECO:0000256" key="4">
    <source>
        <dbReference type="SAM" id="MobiDB-lite"/>
    </source>
</evidence>